<accession>A0AAD9PZB9</accession>
<dbReference type="Proteomes" id="UP001249851">
    <property type="component" value="Unassembled WGS sequence"/>
</dbReference>
<comment type="caution">
    <text evidence="2">The sequence shown here is derived from an EMBL/GenBank/DDBJ whole genome shotgun (WGS) entry which is preliminary data.</text>
</comment>
<organism evidence="2 3">
    <name type="scientific">Acropora cervicornis</name>
    <name type="common">Staghorn coral</name>
    <dbReference type="NCBI Taxonomy" id="6130"/>
    <lineage>
        <taxon>Eukaryota</taxon>
        <taxon>Metazoa</taxon>
        <taxon>Cnidaria</taxon>
        <taxon>Anthozoa</taxon>
        <taxon>Hexacorallia</taxon>
        <taxon>Scleractinia</taxon>
        <taxon>Astrocoeniina</taxon>
        <taxon>Acroporidae</taxon>
        <taxon>Acropora</taxon>
    </lineage>
</organism>
<feature type="compositionally biased region" description="Basic and acidic residues" evidence="1">
    <location>
        <begin position="234"/>
        <end position="269"/>
    </location>
</feature>
<protein>
    <recommendedName>
        <fullName evidence="4">Myb-like domain-containing protein</fullName>
    </recommendedName>
</protein>
<feature type="region of interest" description="Disordered" evidence="1">
    <location>
        <begin position="170"/>
        <end position="269"/>
    </location>
</feature>
<dbReference type="PANTHER" id="PTHR33309">
    <property type="entry name" value="KERATIN, ULTRA HIGH-SULFUR MATRIX PROTEIN-LIKE"/>
    <property type="match status" value="1"/>
</dbReference>
<name>A0AAD9PZB9_ACRCE</name>
<sequence length="269" mass="31721">MAGCGRGMQNPTRCHLVCIRIPKEQEREAFTNVFHWFLDLAPHLISNTLRELKNHDDDFVDDDRKNPNFTWSHDHDILMCREVLDIEPYQYKLRSPERGKAWETITSHLNATSHPKFRVTPRSVRHRYNLLTKKFQIRLNREERASGISDDNSELDNLLEEILEKEKAAKEKLDNDDEDKKKSLANEKATAEDMRKRALERVGQTAKRKGKAEGPEAEKSKSRKSRKSTGEAVEYLKERASKEIQLREQELEMRKKEHDRMSQREREKN</sequence>
<evidence type="ECO:0000313" key="2">
    <source>
        <dbReference type="EMBL" id="KAK2551616.1"/>
    </source>
</evidence>
<evidence type="ECO:0008006" key="4">
    <source>
        <dbReference type="Google" id="ProtNLM"/>
    </source>
</evidence>
<feature type="compositionally biased region" description="Basic and acidic residues" evidence="1">
    <location>
        <begin position="211"/>
        <end position="220"/>
    </location>
</feature>
<keyword evidence="3" id="KW-1185">Reference proteome</keyword>
<evidence type="ECO:0000256" key="1">
    <source>
        <dbReference type="SAM" id="MobiDB-lite"/>
    </source>
</evidence>
<reference evidence="2" key="1">
    <citation type="journal article" date="2023" name="G3 (Bethesda)">
        <title>Whole genome assembly and annotation of the endangered Caribbean coral Acropora cervicornis.</title>
        <authorList>
            <person name="Selwyn J.D."/>
            <person name="Vollmer S.V."/>
        </authorList>
    </citation>
    <scope>NUCLEOTIDE SEQUENCE</scope>
    <source>
        <strain evidence="2">K2</strain>
    </source>
</reference>
<dbReference type="EMBL" id="JARQWQ010000096">
    <property type="protein sequence ID" value="KAK2551616.1"/>
    <property type="molecule type" value="Genomic_DNA"/>
</dbReference>
<dbReference type="PANTHER" id="PTHR33309:SF1">
    <property type="entry name" value="MYB_SANT-LIKE DNA-BINDING DOMAIN-CONTAINING PROTEIN"/>
    <property type="match status" value="1"/>
</dbReference>
<feature type="compositionally biased region" description="Basic and acidic residues" evidence="1">
    <location>
        <begin position="170"/>
        <end position="200"/>
    </location>
</feature>
<proteinExistence type="predicted"/>
<evidence type="ECO:0000313" key="3">
    <source>
        <dbReference type="Proteomes" id="UP001249851"/>
    </source>
</evidence>
<gene>
    <name evidence="2" type="ORF">P5673_027603</name>
</gene>
<reference evidence="2" key="2">
    <citation type="journal article" date="2023" name="Science">
        <title>Genomic signatures of disease resistance in endangered staghorn corals.</title>
        <authorList>
            <person name="Vollmer S.V."/>
            <person name="Selwyn J.D."/>
            <person name="Despard B.A."/>
            <person name="Roesel C.L."/>
        </authorList>
    </citation>
    <scope>NUCLEOTIDE SEQUENCE</scope>
    <source>
        <strain evidence="2">K2</strain>
    </source>
</reference>
<dbReference type="AlphaFoldDB" id="A0AAD9PZB9"/>